<feature type="transmembrane region" description="Helical" evidence="1">
    <location>
        <begin position="74"/>
        <end position="96"/>
    </location>
</feature>
<comment type="caution">
    <text evidence="3">The sequence shown here is derived from an EMBL/GenBank/DDBJ whole genome shotgun (WGS) entry which is preliminary data.</text>
</comment>
<dbReference type="Proteomes" id="UP000321249">
    <property type="component" value="Unassembled WGS sequence"/>
</dbReference>
<dbReference type="EMBL" id="VOQQ01000001">
    <property type="protein sequence ID" value="TXC62219.1"/>
    <property type="molecule type" value="Genomic_DNA"/>
</dbReference>
<gene>
    <name evidence="3" type="ORF">FRZ32_00275</name>
</gene>
<dbReference type="PANTHER" id="PTHR14969:SF13">
    <property type="entry name" value="AT30094P"/>
    <property type="match status" value="1"/>
</dbReference>
<name>A0A5C6TPL8_9SPHN</name>
<evidence type="ECO:0000313" key="3">
    <source>
        <dbReference type="EMBL" id="TXC62219.1"/>
    </source>
</evidence>
<proteinExistence type="predicted"/>
<keyword evidence="1" id="KW-1133">Transmembrane helix</keyword>
<feature type="transmembrane region" description="Helical" evidence="1">
    <location>
        <begin position="45"/>
        <end position="67"/>
    </location>
</feature>
<feature type="transmembrane region" description="Helical" evidence="1">
    <location>
        <begin position="141"/>
        <end position="162"/>
    </location>
</feature>
<feature type="domain" description="Phosphatidic acid phosphatase type 2/haloperoxidase" evidence="2">
    <location>
        <begin position="76"/>
        <end position="183"/>
    </location>
</feature>
<evidence type="ECO:0000313" key="4">
    <source>
        <dbReference type="Proteomes" id="UP000321249"/>
    </source>
</evidence>
<keyword evidence="1" id="KW-0472">Membrane</keyword>
<keyword evidence="1" id="KW-0812">Transmembrane</keyword>
<evidence type="ECO:0000259" key="2">
    <source>
        <dbReference type="SMART" id="SM00014"/>
    </source>
</evidence>
<protein>
    <submittedName>
        <fullName evidence="3">Phosphatase PAP2 family protein</fullName>
    </submittedName>
</protein>
<dbReference type="Pfam" id="PF01569">
    <property type="entry name" value="PAP2"/>
    <property type="match status" value="1"/>
</dbReference>
<dbReference type="RefSeq" id="WP_147041607.1">
    <property type="nucleotide sequence ID" value="NZ_BAABIR010000001.1"/>
</dbReference>
<feature type="transmembrane region" description="Helical" evidence="1">
    <location>
        <begin position="116"/>
        <end position="134"/>
    </location>
</feature>
<dbReference type="OrthoDB" id="9801622at2"/>
<keyword evidence="4" id="KW-1185">Reference proteome</keyword>
<dbReference type="SUPFAM" id="SSF48317">
    <property type="entry name" value="Acid phosphatase/Vanadium-dependent haloperoxidase"/>
    <property type="match status" value="1"/>
</dbReference>
<dbReference type="PANTHER" id="PTHR14969">
    <property type="entry name" value="SPHINGOSINE-1-PHOSPHATE PHOSPHOHYDROLASE"/>
    <property type="match status" value="1"/>
</dbReference>
<dbReference type="InterPro" id="IPR000326">
    <property type="entry name" value="PAP2/HPO"/>
</dbReference>
<dbReference type="InterPro" id="IPR036938">
    <property type="entry name" value="PAP2/HPO_sf"/>
</dbReference>
<feature type="transmembrane region" description="Helical" evidence="1">
    <location>
        <begin position="168"/>
        <end position="186"/>
    </location>
</feature>
<evidence type="ECO:0000256" key="1">
    <source>
        <dbReference type="SAM" id="Phobius"/>
    </source>
</evidence>
<dbReference type="CDD" id="cd03392">
    <property type="entry name" value="PAP2_like_2"/>
    <property type="match status" value="1"/>
</dbReference>
<sequence>MRSALAALALLWAAMLALGGGATDRALLASFQAGQHPAIATAARWLTQWGSGFILLPLAALAALWLAARRRPHAALLLVAITLFVRVTVAAEKLVIGRTRPEPRLHLVDVGLSSFPSAHAANSMATLLCLALLVPRETRPLAIGLALLLACAIGISRLVLGVHWPSDVVGGWAFGAFCTLAGLALARRRLSLS</sequence>
<dbReference type="SMART" id="SM00014">
    <property type="entry name" value="acidPPc"/>
    <property type="match status" value="1"/>
</dbReference>
<dbReference type="Gene3D" id="1.20.144.10">
    <property type="entry name" value="Phosphatidic acid phosphatase type 2/haloperoxidase"/>
    <property type="match status" value="1"/>
</dbReference>
<organism evidence="3 4">
    <name type="scientific">Allosphingosinicella ginsenosidimutans</name>
    <dbReference type="NCBI Taxonomy" id="1176539"/>
    <lineage>
        <taxon>Bacteria</taxon>
        <taxon>Pseudomonadati</taxon>
        <taxon>Pseudomonadota</taxon>
        <taxon>Alphaproteobacteria</taxon>
        <taxon>Sphingomonadales</taxon>
        <taxon>Sphingomonadaceae</taxon>
        <taxon>Allosphingosinicella</taxon>
    </lineage>
</organism>
<accession>A0A5C6TPL8</accession>
<dbReference type="AlphaFoldDB" id="A0A5C6TPL8"/>
<reference evidence="3 4" key="1">
    <citation type="journal article" date="2015" name="J. Microbiol.">
        <title>Sphingosinicella ginsenosidimutans sp. nov., with ginsenoside converting activity.</title>
        <authorList>
            <person name="Kim J.K."/>
            <person name="Kang M.S."/>
            <person name="Park S.C."/>
            <person name="Kim K.M."/>
            <person name="Choi K."/>
            <person name="Yoon M.H."/>
            <person name="Im W.T."/>
        </authorList>
    </citation>
    <scope>NUCLEOTIDE SEQUENCE [LARGE SCALE GENOMIC DNA]</scope>
    <source>
        <strain evidence="3 4">BS-11</strain>
    </source>
</reference>